<comment type="caution">
    <text evidence="1">The sequence shown here is derived from an EMBL/GenBank/DDBJ whole genome shotgun (WGS) entry which is preliminary data.</text>
</comment>
<organism evidence="1">
    <name type="scientific">Caldithrix abyssi</name>
    <dbReference type="NCBI Taxonomy" id="187145"/>
    <lineage>
        <taxon>Bacteria</taxon>
        <taxon>Pseudomonadati</taxon>
        <taxon>Calditrichota</taxon>
        <taxon>Calditrichia</taxon>
        <taxon>Calditrichales</taxon>
        <taxon>Calditrichaceae</taxon>
        <taxon>Caldithrix</taxon>
    </lineage>
</organism>
<name>A0A7V1LPQ5_CALAY</name>
<evidence type="ECO:0000313" key="1">
    <source>
        <dbReference type="EMBL" id="HED11846.1"/>
    </source>
</evidence>
<evidence type="ECO:0008006" key="2">
    <source>
        <dbReference type="Google" id="ProtNLM"/>
    </source>
</evidence>
<proteinExistence type="predicted"/>
<dbReference type="AlphaFoldDB" id="A0A7V1LPQ5"/>
<protein>
    <recommendedName>
        <fullName evidence="2">Outer membrane protein beta-barrel domain-containing protein</fullName>
    </recommendedName>
</protein>
<dbReference type="SUPFAM" id="SSF56925">
    <property type="entry name" value="OMPA-like"/>
    <property type="match status" value="1"/>
</dbReference>
<gene>
    <name evidence="1" type="ORF">ENJ10_14245</name>
</gene>
<dbReference type="EMBL" id="DRLD01000404">
    <property type="protein sequence ID" value="HED11846.1"/>
    <property type="molecule type" value="Genomic_DNA"/>
</dbReference>
<dbReference type="Gene3D" id="2.40.160.20">
    <property type="match status" value="1"/>
</dbReference>
<dbReference type="InterPro" id="IPR011250">
    <property type="entry name" value="OMP/PagP_B-barrel"/>
</dbReference>
<accession>A0A7V1LPQ5</accession>
<feature type="non-terminal residue" evidence="1">
    <location>
        <position position="1"/>
    </location>
</feature>
<reference evidence="1" key="1">
    <citation type="journal article" date="2020" name="mSystems">
        <title>Genome- and Community-Level Interaction Insights into Carbon Utilization and Element Cycling Functions of Hydrothermarchaeota in Hydrothermal Sediment.</title>
        <authorList>
            <person name="Zhou Z."/>
            <person name="Liu Y."/>
            <person name="Xu W."/>
            <person name="Pan J."/>
            <person name="Luo Z.H."/>
            <person name="Li M."/>
        </authorList>
    </citation>
    <scope>NUCLEOTIDE SEQUENCE [LARGE SCALE GENOMIC DNA]</scope>
    <source>
        <strain evidence="1">HyVt-456</strain>
    </source>
</reference>
<dbReference type="Proteomes" id="UP000886005">
    <property type="component" value="Unassembled WGS sequence"/>
</dbReference>
<sequence length="186" mass="20141">FNVGLLSPTDAERGFYGGLNMGRMVDENVGVSVGFNVYRSSYTKKSTIGEKDQSGQIGISTQQYELDQSATAIPLFFQLHYIGQITPSLDLKVTGGIGYELLWNSITNFKTGQDDTQFFSGFAWQLGAGVSIPISRAADFYGEAFYHGGKPSQDGGETVEGLPVVSEVNMNGFGIRVGVRLYGFGF</sequence>